<name>A0A0H5PXH3_9ZZZZ</name>
<evidence type="ECO:0008006" key="2">
    <source>
        <dbReference type="Google" id="ProtNLM"/>
    </source>
</evidence>
<dbReference type="EMBL" id="LN852776">
    <property type="protein sequence ID" value="CRY93869.1"/>
    <property type="molecule type" value="Genomic_DNA"/>
</dbReference>
<dbReference type="InterPro" id="IPR032774">
    <property type="entry name" value="WG_beta_rep"/>
</dbReference>
<protein>
    <recommendedName>
        <fullName evidence="2">WG repeat-containing protein</fullName>
    </recommendedName>
</protein>
<accession>A0A0H5PXH3</accession>
<sequence length="122" mass="14060">MSKILIIVLIVISSCSSMKHYNMFQCDNGSDYVSEGMYRIVDQRGRIGYADESGKTVIKPRFAFGFPFKNGKAKVTEKGTMKEVPGSGGEYHYWNSDEWYYPNFNAPKKNQPFFDVFRPRNC</sequence>
<dbReference type="AlphaFoldDB" id="A0A0H5PXH3"/>
<dbReference type="PROSITE" id="PS51257">
    <property type="entry name" value="PROKAR_LIPOPROTEIN"/>
    <property type="match status" value="1"/>
</dbReference>
<evidence type="ECO:0000313" key="1">
    <source>
        <dbReference type="EMBL" id="CRY93869.1"/>
    </source>
</evidence>
<reference evidence="1" key="1">
    <citation type="submission" date="2015-06" db="EMBL/GenBank/DDBJ databases">
        <authorList>
            <person name="Joergensen T."/>
        </authorList>
    </citation>
    <scope>NUCLEOTIDE SEQUENCE</scope>
    <source>
        <strain evidence="1">RGRH0085</strain>
    </source>
</reference>
<dbReference type="Pfam" id="PF14903">
    <property type="entry name" value="WG_beta_rep"/>
    <property type="match status" value="1"/>
</dbReference>
<organism evidence="1">
    <name type="scientific">uncultured prokaryote</name>
    <dbReference type="NCBI Taxonomy" id="198431"/>
    <lineage>
        <taxon>unclassified sequences</taxon>
        <taxon>environmental samples</taxon>
    </lineage>
</organism>
<reference evidence="1" key="2">
    <citation type="submission" date="2015-07" db="EMBL/GenBank/DDBJ databases">
        <title>Plasmids, circular viruses and viroids from rat gut.</title>
        <authorList>
            <person name="Jorgensen T.J."/>
            <person name="Hansen M.A."/>
            <person name="Xu Z."/>
            <person name="Tabak M.A."/>
            <person name="Sorensen S.J."/>
            <person name="Hansen L.H."/>
        </authorList>
    </citation>
    <scope>NUCLEOTIDE SEQUENCE</scope>
    <source>
        <strain evidence="1">RGRH0085</strain>
    </source>
</reference>
<proteinExistence type="predicted"/>